<sequence>MPRNDGNIMSAEIKRTKCSKKGHSLHVSGAGANSRFRLSSESILEEGNATAVTKISDDSAPSPVKQARIAKGGKFNDQSPPQESMSEELGRGAISSCKSSPVKVEEKEVMHSEPTVAKRAGKKK</sequence>
<feature type="region of interest" description="Disordered" evidence="1">
    <location>
        <begin position="51"/>
        <end position="124"/>
    </location>
</feature>
<keyword evidence="2" id="KW-1185">Reference proteome</keyword>
<proteinExistence type="predicted"/>
<organism evidence="2 3">
    <name type="scientific">Ditylenchus dipsaci</name>
    <dbReference type="NCBI Taxonomy" id="166011"/>
    <lineage>
        <taxon>Eukaryota</taxon>
        <taxon>Metazoa</taxon>
        <taxon>Ecdysozoa</taxon>
        <taxon>Nematoda</taxon>
        <taxon>Chromadorea</taxon>
        <taxon>Rhabditida</taxon>
        <taxon>Tylenchina</taxon>
        <taxon>Tylenchomorpha</taxon>
        <taxon>Sphaerularioidea</taxon>
        <taxon>Anguinidae</taxon>
        <taxon>Anguininae</taxon>
        <taxon>Ditylenchus</taxon>
    </lineage>
</organism>
<evidence type="ECO:0000256" key="1">
    <source>
        <dbReference type="SAM" id="MobiDB-lite"/>
    </source>
</evidence>
<dbReference type="AlphaFoldDB" id="A0A915DSK6"/>
<protein>
    <submittedName>
        <fullName evidence="3">Uncharacterized protein</fullName>
    </submittedName>
</protein>
<evidence type="ECO:0000313" key="2">
    <source>
        <dbReference type="Proteomes" id="UP000887574"/>
    </source>
</evidence>
<accession>A0A915DSK6</accession>
<feature type="region of interest" description="Disordered" evidence="1">
    <location>
        <begin position="1"/>
        <end position="28"/>
    </location>
</feature>
<reference evidence="3" key="1">
    <citation type="submission" date="2022-11" db="UniProtKB">
        <authorList>
            <consortium name="WormBaseParasite"/>
        </authorList>
    </citation>
    <scope>IDENTIFICATION</scope>
</reference>
<dbReference type="Proteomes" id="UP000887574">
    <property type="component" value="Unplaced"/>
</dbReference>
<name>A0A915DSK6_9BILA</name>
<dbReference type="WBParaSite" id="jg23088">
    <property type="protein sequence ID" value="jg23088"/>
    <property type="gene ID" value="jg23088"/>
</dbReference>
<evidence type="ECO:0000313" key="3">
    <source>
        <dbReference type="WBParaSite" id="jg23088"/>
    </source>
</evidence>